<dbReference type="InterPro" id="IPR050525">
    <property type="entry name" value="ECM_Assembly_Org"/>
</dbReference>
<keyword evidence="1" id="KW-0732">Signal</keyword>
<dbReference type="InterPro" id="IPR036465">
    <property type="entry name" value="vWFA_dom_sf"/>
</dbReference>
<evidence type="ECO:0000313" key="4">
    <source>
        <dbReference type="EMBL" id="KAJ6634435.1"/>
    </source>
</evidence>
<dbReference type="Gene3D" id="3.10.100.10">
    <property type="entry name" value="Mannose-Binding Protein A, subunit A"/>
    <property type="match status" value="1"/>
</dbReference>
<evidence type="ECO:0000259" key="3">
    <source>
        <dbReference type="PROSITE" id="PS50234"/>
    </source>
</evidence>
<accession>A0A9Q0RUD2</accession>
<dbReference type="PANTHER" id="PTHR24020:SF87">
    <property type="entry name" value="COLLAGEN ALPHA-1(VI) CHAIN-LIKE"/>
    <property type="match status" value="1"/>
</dbReference>
<dbReference type="PROSITE" id="PS50234">
    <property type="entry name" value="VWFA"/>
    <property type="match status" value="1"/>
</dbReference>
<dbReference type="Pfam" id="PF00059">
    <property type="entry name" value="Lectin_C"/>
    <property type="match status" value="1"/>
</dbReference>
<evidence type="ECO:0000259" key="2">
    <source>
        <dbReference type="PROSITE" id="PS50041"/>
    </source>
</evidence>
<dbReference type="GO" id="GO:0032991">
    <property type="term" value="C:protein-containing complex"/>
    <property type="evidence" value="ECO:0007669"/>
    <property type="project" value="UniProtKB-ARBA"/>
</dbReference>
<protein>
    <submittedName>
        <fullName evidence="4">Vitrin</fullName>
    </submittedName>
</protein>
<dbReference type="AlphaFoldDB" id="A0A9Q0RUD2"/>
<dbReference type="SMART" id="SM00034">
    <property type="entry name" value="CLECT"/>
    <property type="match status" value="1"/>
</dbReference>
<evidence type="ECO:0000313" key="5">
    <source>
        <dbReference type="EMBL" id="KAJ6636540.1"/>
    </source>
</evidence>
<comment type="caution">
    <text evidence="4">The sequence shown here is derived from an EMBL/GenBank/DDBJ whole genome shotgun (WGS) entry which is preliminary data.</text>
</comment>
<dbReference type="Pfam" id="PF00092">
    <property type="entry name" value="VWA"/>
    <property type="match status" value="1"/>
</dbReference>
<dbReference type="EMBL" id="WJQU01000243">
    <property type="protein sequence ID" value="KAJ6634435.1"/>
    <property type="molecule type" value="Genomic_DNA"/>
</dbReference>
<dbReference type="Proteomes" id="UP001151699">
    <property type="component" value="Chromosome C"/>
</dbReference>
<dbReference type="PANTHER" id="PTHR24020">
    <property type="entry name" value="COLLAGEN ALPHA"/>
    <property type="match status" value="1"/>
</dbReference>
<feature type="chain" id="PRO_5040711402" evidence="1">
    <location>
        <begin position="20"/>
        <end position="370"/>
    </location>
</feature>
<dbReference type="CDD" id="cd00037">
    <property type="entry name" value="CLECT"/>
    <property type="match status" value="1"/>
</dbReference>
<dbReference type="Gene3D" id="3.40.50.410">
    <property type="entry name" value="von Willebrand factor, type A domain"/>
    <property type="match status" value="1"/>
</dbReference>
<feature type="signal peptide" evidence="1">
    <location>
        <begin position="1"/>
        <end position="19"/>
    </location>
</feature>
<dbReference type="PRINTS" id="PR00453">
    <property type="entry name" value="VWFADOMAIN"/>
</dbReference>
<dbReference type="SUPFAM" id="SSF53300">
    <property type="entry name" value="vWA-like"/>
    <property type="match status" value="1"/>
</dbReference>
<name>A0A9Q0RUD2_9DIPT</name>
<dbReference type="InterPro" id="IPR016186">
    <property type="entry name" value="C-type_lectin-like/link_sf"/>
</dbReference>
<organism evidence="4 6">
    <name type="scientific">Pseudolycoriella hygida</name>
    <dbReference type="NCBI Taxonomy" id="35572"/>
    <lineage>
        <taxon>Eukaryota</taxon>
        <taxon>Metazoa</taxon>
        <taxon>Ecdysozoa</taxon>
        <taxon>Arthropoda</taxon>
        <taxon>Hexapoda</taxon>
        <taxon>Insecta</taxon>
        <taxon>Pterygota</taxon>
        <taxon>Neoptera</taxon>
        <taxon>Endopterygota</taxon>
        <taxon>Diptera</taxon>
        <taxon>Nematocera</taxon>
        <taxon>Sciaroidea</taxon>
        <taxon>Sciaridae</taxon>
        <taxon>Pseudolycoriella</taxon>
    </lineage>
</organism>
<keyword evidence="6" id="KW-1185">Reference proteome</keyword>
<feature type="domain" description="C-type lectin" evidence="2">
    <location>
        <begin position="50"/>
        <end position="177"/>
    </location>
</feature>
<sequence>MGIIKFVLWQIVFVNVALSQHLAEKSIDGFTHIGSFRSARATRENRELQFDDSDYYVSPGTNTVAWATAQQSCRILFGNNSTLVSVESVDEWDFLKIKLESFGIGATYWTSGMYDAGSRIWRWSSNDSPLMTNPPWDNGHPAAFPTGIHRILLSHTNRYTASWRTIQNSQPHRYICEMNRPPVDPITCNENDLLIVLDSSASIGSHNYKQAKLFASNLFRNVTAVNENSRIGFLIYSDAVSVMINLNNTLSAEEIIEVIISAPYLKGETATHLAIDEALRQFDLHPRNVSQNLVILTDGESIDSTLTAEAIEAAIDMGVRSMAVGISPSANQEELLIIANGNSEHVFHSDKCDELESLLSPLAQTICLIN</sequence>
<evidence type="ECO:0000313" key="6">
    <source>
        <dbReference type="Proteomes" id="UP001151699"/>
    </source>
</evidence>
<dbReference type="SUPFAM" id="SSF56436">
    <property type="entry name" value="C-type lectin-like"/>
    <property type="match status" value="1"/>
</dbReference>
<feature type="domain" description="VWFA" evidence="3">
    <location>
        <begin position="192"/>
        <end position="362"/>
    </location>
</feature>
<dbReference type="InterPro" id="IPR016187">
    <property type="entry name" value="CTDL_fold"/>
</dbReference>
<gene>
    <name evidence="4" type="primary">Vit_0</name>
    <name evidence="5" type="synonym">Vit_1</name>
    <name evidence="5" type="ORF">Bhyg_15131</name>
    <name evidence="4" type="ORF">Bhyg_17521</name>
</gene>
<evidence type="ECO:0000256" key="1">
    <source>
        <dbReference type="SAM" id="SignalP"/>
    </source>
</evidence>
<dbReference type="OrthoDB" id="7776018at2759"/>
<reference evidence="4" key="1">
    <citation type="submission" date="2022-07" db="EMBL/GenBank/DDBJ databases">
        <authorList>
            <person name="Trinca V."/>
            <person name="Uliana J.V.C."/>
            <person name="Torres T.T."/>
            <person name="Ward R.J."/>
            <person name="Monesi N."/>
        </authorList>
    </citation>
    <scope>NUCLEOTIDE SEQUENCE</scope>
    <source>
        <strain evidence="4">HSMRA1968</strain>
        <tissue evidence="4">Whole embryos</tissue>
    </source>
</reference>
<proteinExistence type="predicted"/>
<dbReference type="EMBL" id="WJQU01000004">
    <property type="protein sequence ID" value="KAJ6636540.1"/>
    <property type="molecule type" value="Genomic_DNA"/>
</dbReference>
<dbReference type="InterPro" id="IPR002035">
    <property type="entry name" value="VWF_A"/>
</dbReference>
<dbReference type="InterPro" id="IPR001304">
    <property type="entry name" value="C-type_lectin-like"/>
</dbReference>
<dbReference type="CDD" id="cd01450">
    <property type="entry name" value="vWFA_subfamily_ECM"/>
    <property type="match status" value="1"/>
</dbReference>
<dbReference type="SMART" id="SM00327">
    <property type="entry name" value="VWA"/>
    <property type="match status" value="1"/>
</dbReference>
<dbReference type="PROSITE" id="PS50041">
    <property type="entry name" value="C_TYPE_LECTIN_2"/>
    <property type="match status" value="1"/>
</dbReference>